<organism evidence="9 10">
    <name type="scientific">Aristolochia fimbriata</name>
    <name type="common">White veined hardy Dutchman's pipe vine</name>
    <dbReference type="NCBI Taxonomy" id="158543"/>
    <lineage>
        <taxon>Eukaryota</taxon>
        <taxon>Viridiplantae</taxon>
        <taxon>Streptophyta</taxon>
        <taxon>Embryophyta</taxon>
        <taxon>Tracheophyta</taxon>
        <taxon>Spermatophyta</taxon>
        <taxon>Magnoliopsida</taxon>
        <taxon>Magnoliidae</taxon>
        <taxon>Piperales</taxon>
        <taxon>Aristolochiaceae</taxon>
        <taxon>Aristolochia</taxon>
    </lineage>
</organism>
<evidence type="ECO:0000256" key="1">
    <source>
        <dbReference type="ARBA" id="ARBA00004236"/>
    </source>
</evidence>
<sequence length="518" mass="57386">MAARMDRETLSKNDGEAQVGDMGRGMGSVKNIRRIEQYCEARWTRETRACTLLFITFSLLPPSAFAVLFSHFSLLPPFESSKPTTKRHFPESAIDCSCLSSPALDQFHVKHYSLLSQKCLCFSFPALFLAAASEPCSADTEDLALDSSPSLIERFKVRFREMDSWEKSLRGDRARSNSRKNPSFSSTLLDAIYRSIDEGEAETGEFVMYKETMMRKKQSRNGVAKEYSEERERRSYHHRTEKWTSSSTEKKAIGGALRRASDYDSFHLKQFHSTSSSSESSYGGFSSSEAESVYGGRVAGGGVVQRPKPVRTCAAPAPVRTEPPLQKKKPPQQGSSFSEKSKGRSSTPLSYSDLKKAKKLPVSPGAKLASFLNSLFAATGAAKKAKLSSSFNGDDYRSKQSTQASSTCSTASSYSRSCLSKTPSSRGKSVNGVKRSVRFYPVSVIVDEDCRPCGQKSLYEDERSLAATTRDKVGDSELKFHIMEKNKRVEEAAKKNAAFFNAVISSLNIYWFGDQIGE</sequence>
<comment type="caution">
    <text evidence="9">The sequence shown here is derived from an EMBL/GenBank/DDBJ whole genome shotgun (WGS) entry which is preliminary data.</text>
</comment>
<feature type="region of interest" description="Disordered" evidence="7">
    <location>
        <begin position="300"/>
        <end position="352"/>
    </location>
</feature>
<evidence type="ECO:0000256" key="2">
    <source>
        <dbReference type="ARBA" id="ARBA00010067"/>
    </source>
</evidence>
<dbReference type="GO" id="GO:0005886">
    <property type="term" value="C:plasma membrane"/>
    <property type="evidence" value="ECO:0007669"/>
    <property type="project" value="UniProtKB-SubCell"/>
</dbReference>
<reference evidence="9 10" key="1">
    <citation type="submission" date="2021-07" db="EMBL/GenBank/DDBJ databases">
        <title>The Aristolochia fimbriata genome: insights into angiosperm evolution, floral development and chemical biosynthesis.</title>
        <authorList>
            <person name="Jiao Y."/>
        </authorList>
    </citation>
    <scope>NUCLEOTIDE SEQUENCE [LARGE SCALE GENOMIC DNA]</scope>
    <source>
        <strain evidence="9">IBCAS-2021</strain>
        <tissue evidence="9">Leaf</tissue>
    </source>
</reference>
<keyword evidence="5 8" id="KW-0472">Membrane</keyword>
<evidence type="ECO:0000256" key="7">
    <source>
        <dbReference type="SAM" id="MobiDB-lite"/>
    </source>
</evidence>
<dbReference type="Proteomes" id="UP000825729">
    <property type="component" value="Unassembled WGS sequence"/>
</dbReference>
<dbReference type="InterPro" id="IPR039621">
    <property type="entry name" value="BG1-like"/>
</dbReference>
<comment type="subcellular location">
    <subcellularLocation>
        <location evidence="1">Cell membrane</location>
    </subcellularLocation>
</comment>
<keyword evidence="3" id="KW-0813">Transport</keyword>
<evidence type="ECO:0000313" key="9">
    <source>
        <dbReference type="EMBL" id="KAG9457707.1"/>
    </source>
</evidence>
<evidence type="ECO:0000256" key="6">
    <source>
        <dbReference type="ARBA" id="ARBA00023294"/>
    </source>
</evidence>
<dbReference type="EMBL" id="JAINDJ010000002">
    <property type="protein sequence ID" value="KAG9457707.1"/>
    <property type="molecule type" value="Genomic_DNA"/>
</dbReference>
<feature type="region of interest" description="Disordered" evidence="7">
    <location>
        <begin position="220"/>
        <end position="256"/>
    </location>
</feature>
<dbReference type="AlphaFoldDB" id="A0AAV7FCE0"/>
<feature type="compositionally biased region" description="Basic and acidic residues" evidence="7">
    <location>
        <begin position="1"/>
        <end position="15"/>
    </location>
</feature>
<protein>
    <submittedName>
        <fullName evidence="9">Uncharacterized protein</fullName>
    </submittedName>
</protein>
<evidence type="ECO:0000256" key="3">
    <source>
        <dbReference type="ARBA" id="ARBA00022448"/>
    </source>
</evidence>
<keyword evidence="8" id="KW-1133">Transmembrane helix</keyword>
<keyword evidence="10" id="KW-1185">Reference proteome</keyword>
<evidence type="ECO:0000256" key="4">
    <source>
        <dbReference type="ARBA" id="ARBA00022475"/>
    </source>
</evidence>
<dbReference type="PANTHER" id="PTHR33541:SF28">
    <property type="entry name" value="PROTEIN BIG GRAIN 1-LIKE A"/>
    <property type="match status" value="1"/>
</dbReference>
<accession>A0AAV7FCE0</accession>
<keyword evidence="8" id="KW-0812">Transmembrane</keyword>
<feature type="region of interest" description="Disordered" evidence="7">
    <location>
        <begin position="1"/>
        <end position="23"/>
    </location>
</feature>
<feature type="transmembrane region" description="Helical" evidence="8">
    <location>
        <begin position="52"/>
        <end position="74"/>
    </location>
</feature>
<dbReference type="PANTHER" id="PTHR33541">
    <property type="entry name" value="PROTEIN BIG GRAIN 1-LIKE A-RELATED"/>
    <property type="match status" value="1"/>
</dbReference>
<comment type="similarity">
    <text evidence="2">Belongs to the BIG GRAIN 1 (BG1) plant protein family.</text>
</comment>
<evidence type="ECO:0000313" key="10">
    <source>
        <dbReference type="Proteomes" id="UP000825729"/>
    </source>
</evidence>
<keyword evidence="4" id="KW-1003">Cell membrane</keyword>
<dbReference type="GO" id="GO:0009734">
    <property type="term" value="P:auxin-activated signaling pathway"/>
    <property type="evidence" value="ECO:0007669"/>
    <property type="project" value="UniProtKB-KW"/>
</dbReference>
<name>A0AAV7FCE0_ARIFI</name>
<gene>
    <name evidence="9" type="ORF">H6P81_002215</name>
</gene>
<proteinExistence type="inferred from homology"/>
<evidence type="ECO:0000256" key="5">
    <source>
        <dbReference type="ARBA" id="ARBA00023136"/>
    </source>
</evidence>
<keyword evidence="6" id="KW-0927">Auxin signaling pathway</keyword>
<evidence type="ECO:0000256" key="8">
    <source>
        <dbReference type="SAM" id="Phobius"/>
    </source>
</evidence>